<dbReference type="OrthoDB" id="10577261at2759"/>
<feature type="chain" id="PRO_5025029872" evidence="2">
    <location>
        <begin position="21"/>
        <end position="105"/>
    </location>
</feature>
<evidence type="ECO:0000256" key="2">
    <source>
        <dbReference type="SAM" id="SignalP"/>
    </source>
</evidence>
<feature type="signal peptide" evidence="2">
    <location>
        <begin position="1"/>
        <end position="20"/>
    </location>
</feature>
<sequence length="105" mass="10987">MKAFTILGAVAALFLAPAVAQDAGEAHILPYPYPSSSSSVSVPPSGTPTSPPGFPWPTGAPRPTGAIPTGGAFPWGPYGYPPREDGPPHFAFDRRHARQIRPIVN</sequence>
<feature type="compositionally biased region" description="Basic and acidic residues" evidence="1">
    <location>
        <begin position="82"/>
        <end position="94"/>
    </location>
</feature>
<feature type="compositionally biased region" description="Low complexity" evidence="1">
    <location>
        <begin position="34"/>
        <end position="44"/>
    </location>
</feature>
<proteinExistence type="predicted"/>
<evidence type="ECO:0000313" key="4">
    <source>
        <dbReference type="Proteomes" id="UP000325780"/>
    </source>
</evidence>
<feature type="region of interest" description="Disordered" evidence="1">
    <location>
        <begin position="34"/>
        <end position="105"/>
    </location>
</feature>
<name>A0A5N6TWC3_ASPAV</name>
<dbReference type="EMBL" id="ML742091">
    <property type="protein sequence ID" value="KAE8150544.1"/>
    <property type="molecule type" value="Genomic_DNA"/>
</dbReference>
<evidence type="ECO:0000256" key="1">
    <source>
        <dbReference type="SAM" id="MobiDB-lite"/>
    </source>
</evidence>
<protein>
    <submittedName>
        <fullName evidence="3">Uncharacterized protein</fullName>
    </submittedName>
</protein>
<gene>
    <name evidence="3" type="ORF">BDV25DRAFT_139704</name>
</gene>
<organism evidence="3 4">
    <name type="scientific">Aspergillus avenaceus</name>
    <dbReference type="NCBI Taxonomy" id="36643"/>
    <lineage>
        <taxon>Eukaryota</taxon>
        <taxon>Fungi</taxon>
        <taxon>Dikarya</taxon>
        <taxon>Ascomycota</taxon>
        <taxon>Pezizomycotina</taxon>
        <taxon>Eurotiomycetes</taxon>
        <taxon>Eurotiomycetidae</taxon>
        <taxon>Eurotiales</taxon>
        <taxon>Aspergillaceae</taxon>
        <taxon>Aspergillus</taxon>
        <taxon>Aspergillus subgen. Circumdati</taxon>
    </lineage>
</organism>
<dbReference type="AlphaFoldDB" id="A0A5N6TWC3"/>
<evidence type="ECO:0000313" key="3">
    <source>
        <dbReference type="EMBL" id="KAE8150544.1"/>
    </source>
</evidence>
<keyword evidence="4" id="KW-1185">Reference proteome</keyword>
<accession>A0A5N6TWC3</accession>
<feature type="compositionally biased region" description="Pro residues" evidence="1">
    <location>
        <begin position="45"/>
        <end position="60"/>
    </location>
</feature>
<dbReference type="Proteomes" id="UP000325780">
    <property type="component" value="Unassembled WGS sequence"/>
</dbReference>
<keyword evidence="2" id="KW-0732">Signal</keyword>
<reference evidence="3 4" key="1">
    <citation type="submission" date="2019-04" db="EMBL/GenBank/DDBJ databases">
        <title>Friends and foes A comparative genomics study of 23 Aspergillus species from section Flavi.</title>
        <authorList>
            <consortium name="DOE Joint Genome Institute"/>
            <person name="Kjaerbolling I."/>
            <person name="Vesth T."/>
            <person name="Frisvad J.C."/>
            <person name="Nybo J.L."/>
            <person name="Theobald S."/>
            <person name="Kildgaard S."/>
            <person name="Isbrandt T."/>
            <person name="Kuo A."/>
            <person name="Sato A."/>
            <person name="Lyhne E.K."/>
            <person name="Kogle M.E."/>
            <person name="Wiebenga A."/>
            <person name="Kun R.S."/>
            <person name="Lubbers R.J."/>
            <person name="Makela M.R."/>
            <person name="Barry K."/>
            <person name="Chovatia M."/>
            <person name="Clum A."/>
            <person name="Daum C."/>
            <person name="Haridas S."/>
            <person name="He G."/>
            <person name="LaButti K."/>
            <person name="Lipzen A."/>
            <person name="Mondo S."/>
            <person name="Riley R."/>
            <person name="Salamov A."/>
            <person name="Simmons B.A."/>
            <person name="Magnuson J.K."/>
            <person name="Henrissat B."/>
            <person name="Mortensen U.H."/>
            <person name="Larsen T.O."/>
            <person name="Devries R.P."/>
            <person name="Grigoriev I.V."/>
            <person name="Machida M."/>
            <person name="Baker S.E."/>
            <person name="Andersen M.R."/>
        </authorList>
    </citation>
    <scope>NUCLEOTIDE SEQUENCE [LARGE SCALE GENOMIC DNA]</scope>
    <source>
        <strain evidence="3 4">IBT 18842</strain>
    </source>
</reference>